<evidence type="ECO:0000256" key="4">
    <source>
        <dbReference type="SAM" id="MobiDB-lite"/>
    </source>
</evidence>
<dbReference type="Pfam" id="PF00589">
    <property type="entry name" value="Phage_integrase"/>
    <property type="match status" value="1"/>
</dbReference>
<keyword evidence="3" id="KW-0233">DNA recombination</keyword>
<name>A0ABV8BRD7_9PSEU</name>
<keyword evidence="7" id="KW-1185">Reference proteome</keyword>
<dbReference type="InterPro" id="IPR002104">
    <property type="entry name" value="Integrase_catalytic"/>
</dbReference>
<evidence type="ECO:0000313" key="7">
    <source>
        <dbReference type="Proteomes" id="UP001595690"/>
    </source>
</evidence>
<dbReference type="EMBL" id="JBHRZI010000011">
    <property type="protein sequence ID" value="MFC3892114.1"/>
    <property type="molecule type" value="Genomic_DNA"/>
</dbReference>
<keyword evidence="2" id="KW-0238">DNA-binding</keyword>
<dbReference type="PROSITE" id="PS51898">
    <property type="entry name" value="TYR_RECOMBINASE"/>
    <property type="match status" value="1"/>
</dbReference>
<dbReference type="InterPro" id="IPR050090">
    <property type="entry name" value="Tyrosine_recombinase_XerCD"/>
</dbReference>
<reference evidence="7" key="1">
    <citation type="journal article" date="2019" name="Int. J. Syst. Evol. Microbiol.">
        <title>The Global Catalogue of Microorganisms (GCM) 10K type strain sequencing project: providing services to taxonomists for standard genome sequencing and annotation.</title>
        <authorList>
            <consortium name="The Broad Institute Genomics Platform"/>
            <consortium name="The Broad Institute Genome Sequencing Center for Infectious Disease"/>
            <person name="Wu L."/>
            <person name="Ma J."/>
        </authorList>
    </citation>
    <scope>NUCLEOTIDE SEQUENCE [LARGE SCALE GENOMIC DNA]</scope>
    <source>
        <strain evidence="7">CGMCC 4.7405</strain>
    </source>
</reference>
<proteinExistence type="inferred from homology"/>
<accession>A0ABV8BRD7</accession>
<evidence type="ECO:0000256" key="1">
    <source>
        <dbReference type="ARBA" id="ARBA00008857"/>
    </source>
</evidence>
<feature type="domain" description="Tyr recombinase" evidence="5">
    <location>
        <begin position="232"/>
        <end position="460"/>
    </location>
</feature>
<evidence type="ECO:0000256" key="3">
    <source>
        <dbReference type="ARBA" id="ARBA00023172"/>
    </source>
</evidence>
<dbReference type="PANTHER" id="PTHR30349:SF64">
    <property type="entry name" value="PROPHAGE INTEGRASE INTD-RELATED"/>
    <property type="match status" value="1"/>
</dbReference>
<feature type="compositionally biased region" description="Basic and acidic residues" evidence="4">
    <location>
        <begin position="323"/>
        <end position="340"/>
    </location>
</feature>
<dbReference type="InterPro" id="IPR010998">
    <property type="entry name" value="Integrase_recombinase_N"/>
</dbReference>
<sequence length="478" mass="53851">MITSTKVRIWEIGAPYKGKRKMSYYVRWTVEGQPFKETRGTKALANSFRAKLVIAAADGVPFDVESGLPVTLIRKETTSMSWFELACAYVDMKWPDAAPRHRQSIADALTPITEAMLTSSRGRPVQKVLRKALRVLFNSVERDGVHPCEIADALTWLSRNTRPIADLNKPDVLRAVVNEFERKLNGEKAAPDTIRLRRVTFGGALDFAVEKGALAENPLKQVKTTKRKTVFHEVDRRSVANPVQFRTVLNEVPECGRIGRRLKLFFQLLYFAGLRPEEATNLRRNDLALPERMWNYETDQWEVHEWGEIYLDSAAPEVGAEWTDSRTRNEERSLKHREVTEGRTVPLSPEMVLSAWEHFDEFSIAPDGLLFVGERGGRLASSTYGRVWGMARARAFTPEVAATPLAKRPYDLRHACVSNWLNAGVEPPRVAKWAGHSLAVLMRVYAKCIDGGEELARRLVQASLGSPNFGVPLARTAV</sequence>
<comment type="caution">
    <text evidence="6">The sequence shown here is derived from an EMBL/GenBank/DDBJ whole genome shotgun (WGS) entry which is preliminary data.</text>
</comment>
<protein>
    <submittedName>
        <fullName evidence="6">Tyrosine-type recombinase/integrase</fullName>
    </submittedName>
</protein>
<evidence type="ECO:0000259" key="5">
    <source>
        <dbReference type="PROSITE" id="PS51898"/>
    </source>
</evidence>
<gene>
    <name evidence="6" type="ORF">ACFOWZ_11565</name>
</gene>
<feature type="region of interest" description="Disordered" evidence="4">
    <location>
        <begin position="321"/>
        <end position="340"/>
    </location>
</feature>
<dbReference type="Gene3D" id="1.10.443.10">
    <property type="entry name" value="Intergrase catalytic core"/>
    <property type="match status" value="1"/>
</dbReference>
<dbReference type="InterPro" id="IPR013762">
    <property type="entry name" value="Integrase-like_cat_sf"/>
</dbReference>
<dbReference type="InterPro" id="IPR011010">
    <property type="entry name" value="DNA_brk_join_enz"/>
</dbReference>
<dbReference type="SUPFAM" id="SSF56349">
    <property type="entry name" value="DNA breaking-rejoining enzymes"/>
    <property type="match status" value="1"/>
</dbReference>
<organism evidence="6 7">
    <name type="scientific">Lentzea rhizosphaerae</name>
    <dbReference type="NCBI Taxonomy" id="2041025"/>
    <lineage>
        <taxon>Bacteria</taxon>
        <taxon>Bacillati</taxon>
        <taxon>Actinomycetota</taxon>
        <taxon>Actinomycetes</taxon>
        <taxon>Pseudonocardiales</taxon>
        <taxon>Pseudonocardiaceae</taxon>
        <taxon>Lentzea</taxon>
    </lineage>
</organism>
<dbReference type="Gene3D" id="1.10.150.130">
    <property type="match status" value="1"/>
</dbReference>
<comment type="similarity">
    <text evidence="1">Belongs to the 'phage' integrase family.</text>
</comment>
<dbReference type="Proteomes" id="UP001595690">
    <property type="component" value="Unassembled WGS sequence"/>
</dbReference>
<evidence type="ECO:0000256" key="2">
    <source>
        <dbReference type="ARBA" id="ARBA00023125"/>
    </source>
</evidence>
<dbReference type="PANTHER" id="PTHR30349">
    <property type="entry name" value="PHAGE INTEGRASE-RELATED"/>
    <property type="match status" value="1"/>
</dbReference>
<evidence type="ECO:0000313" key="6">
    <source>
        <dbReference type="EMBL" id="MFC3892114.1"/>
    </source>
</evidence>
<dbReference type="RefSeq" id="WP_382371850.1">
    <property type="nucleotide sequence ID" value="NZ_JBHRZI010000011.1"/>
</dbReference>